<organism evidence="1 2">
    <name type="scientific">Formimonas warabiya</name>
    <dbReference type="NCBI Taxonomy" id="1761012"/>
    <lineage>
        <taxon>Bacteria</taxon>
        <taxon>Bacillati</taxon>
        <taxon>Bacillota</taxon>
        <taxon>Clostridia</taxon>
        <taxon>Eubacteriales</taxon>
        <taxon>Peptococcaceae</taxon>
        <taxon>Candidatus Formimonas</taxon>
    </lineage>
</organism>
<dbReference type="OrthoDB" id="9802573at2"/>
<dbReference type="KEGG" id="fwa:DCMF_13065"/>
<dbReference type="AlphaFoldDB" id="A0A3G1KSR7"/>
<gene>
    <name evidence="1" type="ORF">DCMF_13065</name>
</gene>
<dbReference type="RefSeq" id="WP_148134818.1">
    <property type="nucleotide sequence ID" value="NZ_CP017634.1"/>
</dbReference>
<reference evidence="1 2" key="1">
    <citation type="submission" date="2016-10" db="EMBL/GenBank/DDBJ databases">
        <title>Complete Genome Sequence of Peptococcaceae strain DCMF.</title>
        <authorList>
            <person name="Edwards R.J."/>
            <person name="Holland S.I."/>
            <person name="Deshpande N.P."/>
            <person name="Wong Y.K."/>
            <person name="Ertan H."/>
            <person name="Manefield M."/>
            <person name="Russell T.L."/>
            <person name="Lee M.J."/>
        </authorList>
    </citation>
    <scope>NUCLEOTIDE SEQUENCE [LARGE SCALE GENOMIC DNA]</scope>
    <source>
        <strain evidence="1 2">DCMF</strain>
    </source>
</reference>
<evidence type="ECO:0000313" key="1">
    <source>
        <dbReference type="EMBL" id="ATW25563.1"/>
    </source>
</evidence>
<evidence type="ECO:0000313" key="2">
    <source>
        <dbReference type="Proteomes" id="UP000323521"/>
    </source>
</evidence>
<keyword evidence="2" id="KW-1185">Reference proteome</keyword>
<sequence length="59" mass="6265">MEKIPQEILEAVKEASKDGKLICAEAHALGKELGVSLLLIGAAADELGIKIRECQLGCF</sequence>
<protein>
    <submittedName>
        <fullName evidence="1">Uncharacterized protein</fullName>
    </submittedName>
</protein>
<dbReference type="Proteomes" id="UP000323521">
    <property type="component" value="Chromosome"/>
</dbReference>
<proteinExistence type="predicted"/>
<accession>A0A3G1KSR7</accession>
<dbReference type="EMBL" id="CP017634">
    <property type="protein sequence ID" value="ATW25563.1"/>
    <property type="molecule type" value="Genomic_DNA"/>
</dbReference>
<name>A0A3G1KSR7_FORW1</name>